<dbReference type="PANTHER" id="PTHR14401:SF6">
    <property type="entry name" value="CENTROMERE PROTEIN K"/>
    <property type="match status" value="1"/>
</dbReference>
<dbReference type="AlphaFoldDB" id="A0A318ZRG6"/>
<dbReference type="GO" id="GO:0005634">
    <property type="term" value="C:nucleus"/>
    <property type="evidence" value="ECO:0007669"/>
    <property type="project" value="UniProtKB-SubCell"/>
</dbReference>
<feature type="coiled-coil region" evidence="8">
    <location>
        <begin position="32"/>
        <end position="66"/>
    </location>
</feature>
<evidence type="ECO:0000256" key="9">
    <source>
        <dbReference type="SAM" id="MobiDB-lite"/>
    </source>
</evidence>
<dbReference type="RefSeq" id="XP_025432532.1">
    <property type="nucleotide sequence ID" value="XM_025571738.1"/>
</dbReference>
<dbReference type="EMBL" id="KZ821227">
    <property type="protein sequence ID" value="PYH46550.1"/>
    <property type="molecule type" value="Genomic_DNA"/>
</dbReference>
<evidence type="ECO:0000256" key="8">
    <source>
        <dbReference type="SAM" id="Coils"/>
    </source>
</evidence>
<evidence type="ECO:0000313" key="10">
    <source>
        <dbReference type="EMBL" id="PYH46550.1"/>
    </source>
</evidence>
<protein>
    <submittedName>
        <fullName evidence="10">Uncharacterized protein</fullName>
    </submittedName>
</protein>
<proteinExistence type="inferred from homology"/>
<feature type="region of interest" description="Disordered" evidence="9">
    <location>
        <begin position="243"/>
        <end position="269"/>
    </location>
</feature>
<dbReference type="InterPro" id="IPR020993">
    <property type="entry name" value="Centromere_CenpK"/>
</dbReference>
<evidence type="ECO:0000256" key="6">
    <source>
        <dbReference type="ARBA" id="ARBA00023242"/>
    </source>
</evidence>
<accession>A0A318ZRG6</accession>
<comment type="similarity">
    <text evidence="3">Belongs to the CENP-K/MCM22 family.</text>
</comment>
<gene>
    <name evidence="10" type="ORF">BP01DRAFT_293539</name>
</gene>
<dbReference type="GO" id="GO:0000775">
    <property type="term" value="C:chromosome, centromeric region"/>
    <property type="evidence" value="ECO:0007669"/>
    <property type="project" value="UniProtKB-SubCell"/>
</dbReference>
<reference evidence="10 11" key="1">
    <citation type="submission" date="2016-12" db="EMBL/GenBank/DDBJ databases">
        <title>The genomes of Aspergillus section Nigri reveals drivers in fungal speciation.</title>
        <authorList>
            <consortium name="DOE Joint Genome Institute"/>
            <person name="Vesth T.C."/>
            <person name="Nybo J."/>
            <person name="Theobald S."/>
            <person name="Brandl J."/>
            <person name="Frisvad J.C."/>
            <person name="Nielsen K.F."/>
            <person name="Lyhne E.K."/>
            <person name="Kogle M.E."/>
            <person name="Kuo A."/>
            <person name="Riley R."/>
            <person name="Clum A."/>
            <person name="Nolan M."/>
            <person name="Lipzen A."/>
            <person name="Salamov A."/>
            <person name="Henrissat B."/>
            <person name="Wiebenga A."/>
            <person name="De Vries R.P."/>
            <person name="Grigoriev I.V."/>
            <person name="Mortensen U.H."/>
            <person name="Andersen M.R."/>
            <person name="Baker S.E."/>
        </authorList>
    </citation>
    <scope>NUCLEOTIDE SEQUENCE [LARGE SCALE GENOMIC DNA]</scope>
    <source>
        <strain evidence="10 11">JOP 1030-1</strain>
    </source>
</reference>
<dbReference type="GeneID" id="37072966"/>
<dbReference type="OrthoDB" id="9445768at2759"/>
<comment type="subcellular location">
    <subcellularLocation>
        <location evidence="2">Chromosome</location>
        <location evidence="2">Centromere</location>
    </subcellularLocation>
    <subcellularLocation>
        <location evidence="1">Nucleus</location>
    </subcellularLocation>
</comment>
<organism evidence="10 11">
    <name type="scientific">Aspergillus saccharolyticus JOP 1030-1</name>
    <dbReference type="NCBI Taxonomy" id="1450539"/>
    <lineage>
        <taxon>Eukaryota</taxon>
        <taxon>Fungi</taxon>
        <taxon>Dikarya</taxon>
        <taxon>Ascomycota</taxon>
        <taxon>Pezizomycotina</taxon>
        <taxon>Eurotiomycetes</taxon>
        <taxon>Eurotiomycetidae</taxon>
        <taxon>Eurotiales</taxon>
        <taxon>Aspergillaceae</taxon>
        <taxon>Aspergillus</taxon>
        <taxon>Aspergillus subgen. Circumdati</taxon>
    </lineage>
</organism>
<evidence type="ECO:0000256" key="3">
    <source>
        <dbReference type="ARBA" id="ARBA00005795"/>
    </source>
</evidence>
<evidence type="ECO:0000256" key="7">
    <source>
        <dbReference type="ARBA" id="ARBA00023328"/>
    </source>
</evidence>
<sequence length="345" mass="39216">MDIPQERVNKIQHFAEKRQQAEERQAQQPLSAANIKLYNARLDETLKELQERVKRQEDELRKLREINSIDLSNIGNSTWARVSQVRRAKKAYDSLLKSDTEFPPVGSPLPSLLAVEETARLVRETKVAASITGKNLSSTRQRVKEEETSLRDAQAIRDGLQRRIQTVASQNATREKKANSQLARELVEQRRHKNSEYDKATEETKTKLYDFVDRSLASMLAAESLGGPTVGDVPNVSDATLELGYTSHGKPKKPRVQTETNDSDSNQRRIDEILPRQNEQGRPANRREAAALEMRNLLDALLEASPSYVEVRESAASRFLVRAKVAQFHPRDARRLRLIDFGRTL</sequence>
<feature type="coiled-coil region" evidence="8">
    <location>
        <begin position="143"/>
        <end position="203"/>
    </location>
</feature>
<dbReference type="PANTHER" id="PTHR14401">
    <property type="entry name" value="CENTROMERE PROTEIN K"/>
    <property type="match status" value="1"/>
</dbReference>
<dbReference type="GO" id="GO:0000070">
    <property type="term" value="P:mitotic sister chromatid segregation"/>
    <property type="evidence" value="ECO:0007669"/>
    <property type="project" value="TreeGrafter"/>
</dbReference>
<keyword evidence="6" id="KW-0539">Nucleus</keyword>
<keyword evidence="11" id="KW-1185">Reference proteome</keyword>
<evidence type="ECO:0000313" key="11">
    <source>
        <dbReference type="Proteomes" id="UP000248349"/>
    </source>
</evidence>
<evidence type="ECO:0000256" key="1">
    <source>
        <dbReference type="ARBA" id="ARBA00004123"/>
    </source>
</evidence>
<dbReference type="GO" id="GO:0051382">
    <property type="term" value="P:kinetochore assembly"/>
    <property type="evidence" value="ECO:0007669"/>
    <property type="project" value="InterPro"/>
</dbReference>
<evidence type="ECO:0000256" key="4">
    <source>
        <dbReference type="ARBA" id="ARBA00022454"/>
    </source>
</evidence>
<keyword evidence="5 8" id="KW-0175">Coiled coil</keyword>
<evidence type="ECO:0000256" key="5">
    <source>
        <dbReference type="ARBA" id="ARBA00023054"/>
    </source>
</evidence>
<name>A0A318ZRG6_9EURO</name>
<keyword evidence="4" id="KW-0158">Chromosome</keyword>
<keyword evidence="7" id="KW-0137">Centromere</keyword>
<evidence type="ECO:0000256" key="2">
    <source>
        <dbReference type="ARBA" id="ARBA00004584"/>
    </source>
</evidence>
<dbReference type="Proteomes" id="UP000248349">
    <property type="component" value="Unassembled WGS sequence"/>
</dbReference>